<feature type="compositionally biased region" description="Basic and acidic residues" evidence="1">
    <location>
        <begin position="39"/>
        <end position="71"/>
    </location>
</feature>
<name>A0A9P5HKI2_9HYPO</name>
<feature type="compositionally biased region" description="Basic and acidic residues" evidence="1">
    <location>
        <begin position="10"/>
        <end position="26"/>
    </location>
</feature>
<dbReference type="EMBL" id="JAANBB010000007">
    <property type="protein sequence ID" value="KAF7557077.1"/>
    <property type="molecule type" value="Genomic_DNA"/>
</dbReference>
<organism evidence="2 3">
    <name type="scientific">Cylindrodendrum hubeiense</name>
    <dbReference type="NCBI Taxonomy" id="595255"/>
    <lineage>
        <taxon>Eukaryota</taxon>
        <taxon>Fungi</taxon>
        <taxon>Dikarya</taxon>
        <taxon>Ascomycota</taxon>
        <taxon>Pezizomycotina</taxon>
        <taxon>Sordariomycetes</taxon>
        <taxon>Hypocreomycetidae</taxon>
        <taxon>Hypocreales</taxon>
        <taxon>Nectriaceae</taxon>
        <taxon>Cylindrodendrum</taxon>
    </lineage>
</organism>
<evidence type="ECO:0000313" key="2">
    <source>
        <dbReference type="EMBL" id="KAF7557077.1"/>
    </source>
</evidence>
<proteinExistence type="predicted"/>
<accession>A0A9P5HKI2</accession>
<evidence type="ECO:0000256" key="1">
    <source>
        <dbReference type="SAM" id="MobiDB-lite"/>
    </source>
</evidence>
<comment type="caution">
    <text evidence="2">The sequence shown here is derived from an EMBL/GenBank/DDBJ whole genome shotgun (WGS) entry which is preliminary data.</text>
</comment>
<dbReference type="AlphaFoldDB" id="A0A9P5HKI2"/>
<feature type="region of interest" description="Disordered" evidence="1">
    <location>
        <begin position="1"/>
        <end position="80"/>
    </location>
</feature>
<reference evidence="2" key="1">
    <citation type="submission" date="2020-03" db="EMBL/GenBank/DDBJ databases">
        <title>Draft Genome Sequence of Cylindrodendrum hubeiense.</title>
        <authorList>
            <person name="Buettner E."/>
            <person name="Kellner H."/>
        </authorList>
    </citation>
    <scope>NUCLEOTIDE SEQUENCE</scope>
    <source>
        <strain evidence="2">IHI 201604</strain>
    </source>
</reference>
<dbReference type="Proteomes" id="UP000722485">
    <property type="component" value="Unassembled WGS sequence"/>
</dbReference>
<keyword evidence="3" id="KW-1185">Reference proteome</keyword>
<sequence length="80" mass="8792">MSGITDEVAIETHDLIHDAELEEQRLHGTKSLTEEDPGPPERSDLGDAPHSDSKKAEHKGSTLDKVKEALHLKKSSKQNP</sequence>
<gene>
    <name evidence="2" type="ORF">G7Z17_g861</name>
</gene>
<dbReference type="OrthoDB" id="5211489at2759"/>
<evidence type="ECO:0000313" key="3">
    <source>
        <dbReference type="Proteomes" id="UP000722485"/>
    </source>
</evidence>
<protein>
    <submittedName>
        <fullName evidence="2">Uncharacterized protein</fullName>
    </submittedName>
</protein>